<dbReference type="EMBL" id="PHUJ01000003">
    <property type="protein sequence ID" value="PKB30200.1"/>
    <property type="molecule type" value="Genomic_DNA"/>
</dbReference>
<organism evidence="1 2">
    <name type="scientific">Pseudonocardia alni</name>
    <name type="common">Amycolata alni</name>
    <dbReference type="NCBI Taxonomy" id="33907"/>
    <lineage>
        <taxon>Bacteria</taxon>
        <taxon>Bacillati</taxon>
        <taxon>Actinomycetota</taxon>
        <taxon>Actinomycetes</taxon>
        <taxon>Pseudonocardiales</taxon>
        <taxon>Pseudonocardiaceae</taxon>
        <taxon>Pseudonocardia</taxon>
    </lineage>
</organism>
<name>A0AA44UN58_PSEA5</name>
<comment type="caution">
    <text evidence="1">The sequence shown here is derived from an EMBL/GenBank/DDBJ whole genome shotgun (WGS) entry which is preliminary data.</text>
</comment>
<protein>
    <submittedName>
        <fullName evidence="1">Uncharacterized protein</fullName>
    </submittedName>
</protein>
<evidence type="ECO:0000313" key="1">
    <source>
        <dbReference type="EMBL" id="PKB30200.1"/>
    </source>
</evidence>
<dbReference type="AlphaFoldDB" id="A0AA44UN58"/>
<accession>A0AA44UN58</accession>
<dbReference type="RefSeq" id="WP_100878340.1">
    <property type="nucleotide sequence ID" value="NZ_PHUJ01000003.1"/>
</dbReference>
<reference evidence="1 2" key="1">
    <citation type="submission" date="2017-11" db="EMBL/GenBank/DDBJ databases">
        <title>Sequencing the genomes of 1000 actinobacteria strains.</title>
        <authorList>
            <person name="Klenk H.-P."/>
        </authorList>
    </citation>
    <scope>NUCLEOTIDE SEQUENCE [LARGE SCALE GENOMIC DNA]</scope>
    <source>
        <strain evidence="1 2">DSM 44104</strain>
    </source>
</reference>
<gene>
    <name evidence="1" type="ORF">ATL51_1859</name>
</gene>
<proteinExistence type="predicted"/>
<dbReference type="Proteomes" id="UP000232453">
    <property type="component" value="Unassembled WGS sequence"/>
</dbReference>
<sequence length="626" mass="66932">MVAQLGTLTLQDIADLARVSRPVVSMWRRRPQIDGKVVPFPKPVLRTGRIEHFDREEIVAYLETTGRGNNVDNRLDAPAAAVPDGVDLEDAVTFLCLHALTGAELMDRTATELSDLAEKADPHDRLLLHEVRAVGGAMHLLRYVDDLVEASYGVPDALQRVERGRLRRDAAERGPTDELVDLLCSITTAVRLSFTDETAALVPPADHRLIRRLAEGFAGIVLADDPAARAIRRRAVIEGIEVLDGAPALVRVLSVVGMPDADAMRATDDLVLELRPTDLGVVLGAASLLCDPLVGDLQQSRSATLRPGNLVLAARLPRGLWKGAHRQSLALWILRGAGEAGTVWLADLDAEEIVPDDLASDVLAALQHTEHRSYRYARRAELATVLAAASVVPRGVRAVRLARTEASTQLDRIYAATLTTSAPVPGFDVTVAAAPGQIVLRRRSLGELHEAGRLLLRRGNRIDRGLAVPGGSIRVLSADGTTDALRLDPFDVARVYPRATRTEPGDVVFLERPRPAARVDTEGGAMVAAPSRILRLGPGSPVGPHTLAAIINEIAPERSEWPTWSVPDLPPVEAGALDAALAAAAARKAELGRHEQALQDLVTNLIHGVAGGAVTIDPTITTLGAG</sequence>
<evidence type="ECO:0000313" key="2">
    <source>
        <dbReference type="Proteomes" id="UP000232453"/>
    </source>
</evidence>